<dbReference type="KEGG" id="fop:FNB79_09900"/>
<evidence type="ECO:0000259" key="1">
    <source>
        <dbReference type="Pfam" id="PF17293"/>
    </source>
</evidence>
<reference evidence="2 3" key="1">
    <citation type="submission" date="2019-07" db="EMBL/GenBank/DDBJ databases">
        <title>Genome sequencing for Formosa sp. PS13.</title>
        <authorList>
            <person name="Park S.-J."/>
        </authorList>
    </citation>
    <scope>NUCLEOTIDE SEQUENCE [LARGE SCALE GENOMIC DNA]</scope>
    <source>
        <strain evidence="2 3">PS13</strain>
    </source>
</reference>
<accession>A0A516GVZ9</accession>
<protein>
    <recommendedName>
        <fullName evidence="1">Arm DNA-binding domain-containing protein</fullName>
    </recommendedName>
</protein>
<gene>
    <name evidence="2" type="ORF">FNB79_09900</name>
</gene>
<keyword evidence="3" id="KW-1185">Reference proteome</keyword>
<evidence type="ECO:0000313" key="3">
    <source>
        <dbReference type="Proteomes" id="UP000319209"/>
    </source>
</evidence>
<dbReference type="InterPro" id="IPR035386">
    <property type="entry name" value="Arm-DNA-bind_5"/>
</dbReference>
<dbReference type="EMBL" id="CP041637">
    <property type="protein sequence ID" value="QDO95701.1"/>
    <property type="molecule type" value="Genomic_DNA"/>
</dbReference>
<name>A0A516GVZ9_9FLAO</name>
<proteinExistence type="predicted"/>
<organism evidence="2 3">
    <name type="scientific">Formosa sediminum</name>
    <dbReference type="NCBI Taxonomy" id="2594004"/>
    <lineage>
        <taxon>Bacteria</taxon>
        <taxon>Pseudomonadati</taxon>
        <taxon>Bacteroidota</taxon>
        <taxon>Flavobacteriia</taxon>
        <taxon>Flavobacteriales</taxon>
        <taxon>Flavobacteriaceae</taxon>
        <taxon>Formosa</taxon>
    </lineage>
</organism>
<dbReference type="Proteomes" id="UP000319209">
    <property type="component" value="Chromosome"/>
</dbReference>
<evidence type="ECO:0000313" key="2">
    <source>
        <dbReference type="EMBL" id="QDO95701.1"/>
    </source>
</evidence>
<sequence length="70" mass="7948">MKNNGQIPIYARILVNGVGADISLQHSTLASNWCHKSFSVKSRLKESKNINLYLNEVYSDLLECHKQLCL</sequence>
<dbReference type="AlphaFoldDB" id="A0A516GVZ9"/>
<dbReference type="RefSeq" id="WP_143382607.1">
    <property type="nucleotide sequence ID" value="NZ_CP041637.1"/>
</dbReference>
<dbReference type="OrthoDB" id="1493636at2"/>
<feature type="domain" description="Arm DNA-binding" evidence="1">
    <location>
        <begin position="2"/>
        <end position="65"/>
    </location>
</feature>
<dbReference type="Pfam" id="PF17293">
    <property type="entry name" value="Arm-DNA-bind_5"/>
    <property type="match status" value="1"/>
</dbReference>